<dbReference type="AlphaFoldDB" id="A0A072PVJ0"/>
<dbReference type="STRING" id="1182545.A0A072PVJ0"/>
<keyword evidence="1" id="KW-1133">Transmembrane helix</keyword>
<evidence type="ECO:0000259" key="2">
    <source>
        <dbReference type="Pfam" id="PF00149"/>
    </source>
</evidence>
<dbReference type="Gene3D" id="3.60.21.10">
    <property type="match status" value="1"/>
</dbReference>
<dbReference type="InterPro" id="IPR050126">
    <property type="entry name" value="Ap4A_hydrolase"/>
</dbReference>
<protein>
    <recommendedName>
        <fullName evidence="2">Calcineurin-like phosphoesterase domain-containing protein</fullName>
    </recommendedName>
</protein>
<dbReference type="RefSeq" id="XP_013266476.1">
    <property type="nucleotide sequence ID" value="XM_013411022.1"/>
</dbReference>
<dbReference type="GO" id="GO:0005737">
    <property type="term" value="C:cytoplasm"/>
    <property type="evidence" value="ECO:0007669"/>
    <property type="project" value="TreeGrafter"/>
</dbReference>
<keyword evidence="1" id="KW-0472">Membrane</keyword>
<dbReference type="PANTHER" id="PTHR42850:SF4">
    <property type="entry name" value="ZINC-DEPENDENT ENDOPOLYPHOSPHATASE"/>
    <property type="match status" value="1"/>
</dbReference>
<sequence length="444" mass="49279">MSDKDFPSSRSVSRSYPGQRLRKPLVEWITNDWRDVPTLHTSDASAYPRVDKFLNTLEHGLSRFLAIVKAPKFRRLLLLVIVIVLSSLFLLIKIVAPFVEEETAVWKSLSLATVPSGAGLFGTNARPRFPNMIHLQDLDPKLLPRTSRGKHEGIKDMKRLIFMGDIHGCKKELEDLLKKVHFDPVTDHLIATGDIVLKGPDTPGVIDLLRGYEASCVRGNHEDRLLLVADDLKSASLRSNKNSGTGADIGREAESFKADSQERKLAMSLSADQLAYLNACPVILRVGELKAFGGEAVVVHAGLVAGVPLEEQDPASVMNMRIVDLNTHVPSKSHEKKGSIPWYSLWKKHQQLAPAQRHLAQLRESGKWDTSVKHTTVIYGHDAKKGLQINKYTKGLDTGCVRGGKLTALVVDDKGHQNVVQVPCRDQMQLSSIEKYPSFKDESD</sequence>
<dbReference type="VEuPathDB" id="FungiDB:A1O9_01864"/>
<dbReference type="PANTHER" id="PTHR42850">
    <property type="entry name" value="METALLOPHOSPHOESTERASE"/>
    <property type="match status" value="1"/>
</dbReference>
<accession>A0A072PVJ0</accession>
<evidence type="ECO:0000313" key="3">
    <source>
        <dbReference type="EMBL" id="KEF63886.1"/>
    </source>
</evidence>
<dbReference type="Proteomes" id="UP000027920">
    <property type="component" value="Unassembled WGS sequence"/>
</dbReference>
<dbReference type="EMBL" id="AMGV01000001">
    <property type="protein sequence ID" value="KEF63886.1"/>
    <property type="molecule type" value="Genomic_DNA"/>
</dbReference>
<dbReference type="InterPro" id="IPR029052">
    <property type="entry name" value="Metallo-depent_PP-like"/>
</dbReference>
<comment type="caution">
    <text evidence="3">The sequence shown here is derived from an EMBL/GenBank/DDBJ whole genome shotgun (WGS) entry which is preliminary data.</text>
</comment>
<evidence type="ECO:0000256" key="1">
    <source>
        <dbReference type="SAM" id="Phobius"/>
    </source>
</evidence>
<feature type="domain" description="Calcineurin-like phosphoesterase" evidence="2">
    <location>
        <begin position="159"/>
        <end position="382"/>
    </location>
</feature>
<proteinExistence type="predicted"/>
<dbReference type="GeneID" id="25276810"/>
<dbReference type="InterPro" id="IPR004843">
    <property type="entry name" value="Calcineurin-like_PHP"/>
</dbReference>
<evidence type="ECO:0000313" key="4">
    <source>
        <dbReference type="Proteomes" id="UP000027920"/>
    </source>
</evidence>
<dbReference type="Pfam" id="PF00149">
    <property type="entry name" value="Metallophos"/>
    <property type="match status" value="1"/>
</dbReference>
<gene>
    <name evidence="3" type="ORF">A1O9_01864</name>
</gene>
<dbReference type="GO" id="GO:0000298">
    <property type="term" value="F:endopolyphosphatase activity"/>
    <property type="evidence" value="ECO:0007669"/>
    <property type="project" value="TreeGrafter"/>
</dbReference>
<keyword evidence="1" id="KW-0812">Transmembrane</keyword>
<feature type="transmembrane region" description="Helical" evidence="1">
    <location>
        <begin position="76"/>
        <end position="99"/>
    </location>
</feature>
<dbReference type="GO" id="GO:0016791">
    <property type="term" value="F:phosphatase activity"/>
    <property type="evidence" value="ECO:0007669"/>
    <property type="project" value="TreeGrafter"/>
</dbReference>
<dbReference type="CDD" id="cd00144">
    <property type="entry name" value="MPP_PPP_family"/>
    <property type="match status" value="1"/>
</dbReference>
<dbReference type="SUPFAM" id="SSF56300">
    <property type="entry name" value="Metallo-dependent phosphatases"/>
    <property type="match status" value="1"/>
</dbReference>
<dbReference type="HOGENOM" id="CLU_023125_0_0_1"/>
<dbReference type="GO" id="GO:0006798">
    <property type="term" value="P:polyphosphate catabolic process"/>
    <property type="evidence" value="ECO:0007669"/>
    <property type="project" value="TreeGrafter"/>
</dbReference>
<dbReference type="OrthoDB" id="10267127at2759"/>
<organism evidence="3 4">
    <name type="scientific">Exophiala aquamarina CBS 119918</name>
    <dbReference type="NCBI Taxonomy" id="1182545"/>
    <lineage>
        <taxon>Eukaryota</taxon>
        <taxon>Fungi</taxon>
        <taxon>Dikarya</taxon>
        <taxon>Ascomycota</taxon>
        <taxon>Pezizomycotina</taxon>
        <taxon>Eurotiomycetes</taxon>
        <taxon>Chaetothyriomycetidae</taxon>
        <taxon>Chaetothyriales</taxon>
        <taxon>Herpotrichiellaceae</taxon>
        <taxon>Exophiala</taxon>
    </lineage>
</organism>
<keyword evidence="4" id="KW-1185">Reference proteome</keyword>
<name>A0A072PVJ0_9EURO</name>
<reference evidence="3 4" key="1">
    <citation type="submission" date="2013-03" db="EMBL/GenBank/DDBJ databases">
        <title>The Genome Sequence of Exophiala aquamarina CBS 119918.</title>
        <authorList>
            <consortium name="The Broad Institute Genomics Platform"/>
            <person name="Cuomo C."/>
            <person name="de Hoog S."/>
            <person name="Gorbushina A."/>
            <person name="Walker B."/>
            <person name="Young S.K."/>
            <person name="Zeng Q."/>
            <person name="Gargeya S."/>
            <person name="Fitzgerald M."/>
            <person name="Haas B."/>
            <person name="Abouelleil A."/>
            <person name="Allen A.W."/>
            <person name="Alvarado L."/>
            <person name="Arachchi H.M."/>
            <person name="Berlin A.M."/>
            <person name="Chapman S.B."/>
            <person name="Gainer-Dewar J."/>
            <person name="Goldberg J."/>
            <person name="Griggs A."/>
            <person name="Gujja S."/>
            <person name="Hansen M."/>
            <person name="Howarth C."/>
            <person name="Imamovic A."/>
            <person name="Ireland A."/>
            <person name="Larimer J."/>
            <person name="McCowan C."/>
            <person name="Murphy C."/>
            <person name="Pearson M."/>
            <person name="Poon T.W."/>
            <person name="Priest M."/>
            <person name="Roberts A."/>
            <person name="Saif S."/>
            <person name="Shea T."/>
            <person name="Sisk P."/>
            <person name="Sykes S."/>
            <person name="Wortman J."/>
            <person name="Nusbaum C."/>
            <person name="Birren B."/>
        </authorList>
    </citation>
    <scope>NUCLEOTIDE SEQUENCE [LARGE SCALE GENOMIC DNA]</scope>
    <source>
        <strain evidence="3 4">CBS 119918</strain>
    </source>
</reference>